<sequence length="184" mass="21616">MRKPNLIPDKPIYGGFCILELSKLHIYKLYYHNFKKYISRSERTSLHGHRLVVSFDSTEDIFSDMKKIFEDIFDFSNYPPHHFLHDNSNQGKLGYLNHHDRFAIGVVRQFLKSTKNNTTPETDLILKFEEEFSECRSRSDFQLGQYNSILDQTSDTLTLENSSLQEEGHKRSLPEAEGPRKRQV</sequence>
<organism evidence="2 3">
    <name type="scientific">Trichonephila clavipes</name>
    <name type="common">Golden silk orbweaver</name>
    <name type="synonym">Nephila clavipes</name>
    <dbReference type="NCBI Taxonomy" id="2585209"/>
    <lineage>
        <taxon>Eukaryota</taxon>
        <taxon>Metazoa</taxon>
        <taxon>Ecdysozoa</taxon>
        <taxon>Arthropoda</taxon>
        <taxon>Chelicerata</taxon>
        <taxon>Arachnida</taxon>
        <taxon>Araneae</taxon>
        <taxon>Araneomorphae</taxon>
        <taxon>Entelegynae</taxon>
        <taxon>Araneoidea</taxon>
        <taxon>Nephilidae</taxon>
        <taxon>Trichonephila</taxon>
    </lineage>
</organism>
<name>A0A8X6SHI3_TRICX</name>
<evidence type="ECO:0000256" key="1">
    <source>
        <dbReference type="SAM" id="MobiDB-lite"/>
    </source>
</evidence>
<comment type="caution">
    <text evidence="2">The sequence shown here is derived from an EMBL/GenBank/DDBJ whole genome shotgun (WGS) entry which is preliminary data.</text>
</comment>
<reference evidence="2" key="1">
    <citation type="submission" date="2020-08" db="EMBL/GenBank/DDBJ databases">
        <title>Multicomponent nature underlies the extraordinary mechanical properties of spider dragline silk.</title>
        <authorList>
            <person name="Kono N."/>
            <person name="Nakamura H."/>
            <person name="Mori M."/>
            <person name="Yoshida Y."/>
            <person name="Ohtoshi R."/>
            <person name="Malay A.D."/>
            <person name="Moran D.A.P."/>
            <person name="Tomita M."/>
            <person name="Numata K."/>
            <person name="Arakawa K."/>
        </authorList>
    </citation>
    <scope>NUCLEOTIDE SEQUENCE</scope>
</reference>
<feature type="compositionally biased region" description="Basic and acidic residues" evidence="1">
    <location>
        <begin position="166"/>
        <end position="184"/>
    </location>
</feature>
<keyword evidence="3" id="KW-1185">Reference proteome</keyword>
<dbReference type="Proteomes" id="UP000887159">
    <property type="component" value="Unassembled WGS sequence"/>
</dbReference>
<evidence type="ECO:0000313" key="3">
    <source>
        <dbReference type="Proteomes" id="UP000887159"/>
    </source>
</evidence>
<accession>A0A8X6SHI3</accession>
<evidence type="ECO:0000313" key="2">
    <source>
        <dbReference type="EMBL" id="GFY09297.1"/>
    </source>
</evidence>
<gene>
    <name evidence="2" type="primary">AVEN_19096_1</name>
    <name evidence="2" type="ORF">TNCV_1941071</name>
</gene>
<proteinExistence type="predicted"/>
<dbReference type="EMBL" id="BMAU01021289">
    <property type="protein sequence ID" value="GFY09297.1"/>
    <property type="molecule type" value="Genomic_DNA"/>
</dbReference>
<dbReference type="AlphaFoldDB" id="A0A8X6SHI3"/>
<feature type="region of interest" description="Disordered" evidence="1">
    <location>
        <begin position="161"/>
        <end position="184"/>
    </location>
</feature>
<protein>
    <submittedName>
        <fullName evidence="2">Uncharacterized protein</fullName>
    </submittedName>
</protein>